<dbReference type="GO" id="GO:0007041">
    <property type="term" value="P:lysosomal transport"/>
    <property type="evidence" value="ECO:0007669"/>
    <property type="project" value="TreeGrafter"/>
</dbReference>
<comment type="similarity">
    <text evidence="1 2">Belongs to the VPS51 family.</text>
</comment>
<dbReference type="OrthoDB" id="568474at2759"/>
<dbReference type="EMBL" id="CP001332">
    <property type="protein sequence ID" value="ACO67353.1"/>
    <property type="molecule type" value="Genomic_DNA"/>
</dbReference>
<dbReference type="GO" id="GO:0042147">
    <property type="term" value="P:retrograde transport, endosome to Golgi"/>
    <property type="evidence" value="ECO:0007669"/>
    <property type="project" value="UniProtKB-UniRule"/>
</dbReference>
<gene>
    <name evidence="4" type="ORF">MICPUN_63927</name>
</gene>
<keyword evidence="2" id="KW-0813">Transport</keyword>
<dbReference type="FunCoup" id="C1EGM6">
    <property type="interactions" value="1698"/>
</dbReference>
<feature type="compositionally biased region" description="Basic and acidic residues" evidence="3">
    <location>
        <begin position="231"/>
        <end position="248"/>
    </location>
</feature>
<keyword evidence="2" id="KW-0653">Protein transport</keyword>
<dbReference type="GO" id="GO:0005829">
    <property type="term" value="C:cytosol"/>
    <property type="evidence" value="ECO:0007669"/>
    <property type="project" value="GOC"/>
</dbReference>
<feature type="region of interest" description="Disordered" evidence="3">
    <location>
        <begin position="226"/>
        <end position="268"/>
    </location>
</feature>
<dbReference type="GO" id="GO:0007030">
    <property type="term" value="P:Golgi organization"/>
    <property type="evidence" value="ECO:0007669"/>
    <property type="project" value="UniProtKB-UniRule"/>
</dbReference>
<sequence length="794" mass="84347">MDPSAEEKARRVRSLLSSYYGGGVGGPSPKTASLPAIDRDGFDHDAYVTESVRDVPLAELQARCVSMAGEIKQLDGDMQMLVYENYSKFIVATDTVKQMRTNVATIESRVEELTASVDATAAAADAVNLKLSSHREQIEQLNGVRALIKKLQAVFDLPAKLRTCADTGALALAVRYHVGARPLLAKYGDAGAFVGVKRECDAAMKTVEEKLRAGFHDAAVLAAARRRRRREMHEKASEEASHGSKGDDGSENADTAGSDSPDPSPSTLDASECVELLERLGTPSGELQGAYLASRRVAMDRSLGDAESAASSSPVPDARAFVVSLSASFLEDFRETAAEYAELFKDREPLVALGRELLQRYFGVVKLGLAGGAGSGAAGVGTTPARGLMAALAQMAADLSGINRLVPEIRLGDRAAEVVETATRERVGAAFRALELKLADAIERTGADVEARVTNADAGGGGTDDGEDGAFLLDRFEELRDATLAGVKEALADTRSLLEERPVMVASWREEFESLVRGHAASTLDALLAGLRSAAGPPPVLLVHARLASFMETDGVPTIARTLDAFFPAPKDSEANTRTLFAEKEQIYAQVADELVRAYAAEQTTRLSLMIRQSVALGRWDVANEPRDVSPVVKAVVASLVAVETETAGILEDGGYGSLSALSETHAAPATGIDRGVADLFRGEGSASSSGVFDVAVEPTRAHVLGAVTKSALKSFVECVRGVRRFNRCGYQQTQADATYLDRRVRRFVSIDSDVAGVVGLCGAMVSAAGERSEDPTPLDPFVVDRILSQKANR</sequence>
<comment type="subcellular location">
    <subcellularLocation>
        <location evidence="2">Golgi apparatus</location>
        <location evidence="2">trans-Golgi network</location>
    </subcellularLocation>
</comment>
<dbReference type="GeneID" id="8249024"/>
<dbReference type="PANTHER" id="PTHR15954:SF4">
    <property type="entry name" value="VACUOLAR PROTEIN SORTING-ASSOCIATED PROTEIN 51 HOMOLOG"/>
    <property type="match status" value="1"/>
</dbReference>
<dbReference type="InterPro" id="IPR014812">
    <property type="entry name" value="Vps51"/>
</dbReference>
<organism evidence="4 5">
    <name type="scientific">Micromonas commoda (strain RCC299 / NOUM17 / CCMP2709)</name>
    <name type="common">Picoplanktonic green alga</name>
    <dbReference type="NCBI Taxonomy" id="296587"/>
    <lineage>
        <taxon>Eukaryota</taxon>
        <taxon>Viridiplantae</taxon>
        <taxon>Chlorophyta</taxon>
        <taxon>Mamiellophyceae</taxon>
        <taxon>Mamiellales</taxon>
        <taxon>Mamiellaceae</taxon>
        <taxon>Micromonas</taxon>
    </lineage>
</organism>
<dbReference type="Proteomes" id="UP000002009">
    <property type="component" value="Chromosome 14"/>
</dbReference>
<dbReference type="STRING" id="296587.C1EGM6"/>
<comment type="function">
    <text evidence="2">Acts as component of the GARP complex that is involved in retrograde transport from early and late endosomes to the trans-Golgi network (TGN).</text>
</comment>
<keyword evidence="5" id="KW-1185">Reference proteome</keyword>
<evidence type="ECO:0000256" key="1">
    <source>
        <dbReference type="ARBA" id="ARBA00006080"/>
    </source>
</evidence>
<proteinExistence type="inferred from homology"/>
<dbReference type="AlphaFoldDB" id="C1EGM6"/>
<accession>C1EGM6</accession>
<evidence type="ECO:0000256" key="3">
    <source>
        <dbReference type="SAM" id="MobiDB-lite"/>
    </source>
</evidence>
<dbReference type="InParanoid" id="C1EGM6"/>
<dbReference type="Pfam" id="PF08700">
    <property type="entry name" value="VPS51_Exo84_N"/>
    <property type="match status" value="1"/>
</dbReference>
<keyword evidence="2" id="KW-0445">Lipid transport</keyword>
<dbReference type="RefSeq" id="XP_002506095.1">
    <property type="nucleotide sequence ID" value="XM_002506049.1"/>
</dbReference>
<dbReference type="GO" id="GO:0016020">
    <property type="term" value="C:membrane"/>
    <property type="evidence" value="ECO:0007669"/>
    <property type="project" value="TreeGrafter"/>
</dbReference>
<dbReference type="GO" id="GO:0000938">
    <property type="term" value="C:GARP complex"/>
    <property type="evidence" value="ECO:0007669"/>
    <property type="project" value="UniProtKB-UniRule"/>
</dbReference>
<dbReference type="GO" id="GO:1990745">
    <property type="term" value="C:EARP complex"/>
    <property type="evidence" value="ECO:0007669"/>
    <property type="project" value="TreeGrafter"/>
</dbReference>
<dbReference type="PANTHER" id="PTHR15954">
    <property type="entry name" value="VACUOLAR PROTEIN SORTING-ASSOCIATED PROTEIN 51 HOMOLOG"/>
    <property type="match status" value="1"/>
</dbReference>
<dbReference type="GO" id="GO:0032456">
    <property type="term" value="P:endocytic recycling"/>
    <property type="evidence" value="ECO:0007669"/>
    <property type="project" value="TreeGrafter"/>
</dbReference>
<dbReference type="eggNOG" id="KOG2346">
    <property type="taxonomic scope" value="Eukaryota"/>
</dbReference>
<dbReference type="GO" id="GO:0048193">
    <property type="term" value="P:Golgi vesicle transport"/>
    <property type="evidence" value="ECO:0007669"/>
    <property type="project" value="TreeGrafter"/>
</dbReference>
<comment type="subunit">
    <text evidence="2">Component of the Golgi-associated retrograde protein (GARP) complex.</text>
</comment>
<dbReference type="KEGG" id="mis:MICPUN_63927"/>
<keyword evidence="2" id="KW-0333">Golgi apparatus</keyword>
<dbReference type="OMA" id="GSRLCYD"/>
<reference evidence="4 5" key="1">
    <citation type="journal article" date="2009" name="Science">
        <title>Green evolution and dynamic adaptations revealed by genomes of the marine picoeukaryotes Micromonas.</title>
        <authorList>
            <person name="Worden A.Z."/>
            <person name="Lee J.H."/>
            <person name="Mock T."/>
            <person name="Rouze P."/>
            <person name="Simmons M.P."/>
            <person name="Aerts A.L."/>
            <person name="Allen A.E."/>
            <person name="Cuvelier M.L."/>
            <person name="Derelle E."/>
            <person name="Everett M.V."/>
            <person name="Foulon E."/>
            <person name="Grimwood J."/>
            <person name="Gundlach H."/>
            <person name="Henrissat B."/>
            <person name="Napoli C."/>
            <person name="McDonald S.M."/>
            <person name="Parker M.S."/>
            <person name="Rombauts S."/>
            <person name="Salamov A."/>
            <person name="Von Dassow P."/>
            <person name="Badger J.H."/>
            <person name="Coutinho P.M."/>
            <person name="Demir E."/>
            <person name="Dubchak I."/>
            <person name="Gentemann C."/>
            <person name="Eikrem W."/>
            <person name="Gready J.E."/>
            <person name="John U."/>
            <person name="Lanier W."/>
            <person name="Lindquist E.A."/>
            <person name="Lucas S."/>
            <person name="Mayer K.F."/>
            <person name="Moreau H."/>
            <person name="Not F."/>
            <person name="Otillar R."/>
            <person name="Panaud O."/>
            <person name="Pangilinan J."/>
            <person name="Paulsen I."/>
            <person name="Piegu B."/>
            <person name="Poliakov A."/>
            <person name="Robbens S."/>
            <person name="Schmutz J."/>
            <person name="Toulza E."/>
            <person name="Wyss T."/>
            <person name="Zelensky A."/>
            <person name="Zhou K."/>
            <person name="Armbrust E.V."/>
            <person name="Bhattacharya D."/>
            <person name="Goodenough U.W."/>
            <person name="Van de Peer Y."/>
            <person name="Grigoriev I.V."/>
        </authorList>
    </citation>
    <scope>NUCLEOTIDE SEQUENCE [LARGE SCALE GENOMIC DNA]</scope>
    <source>
        <strain evidence="5">RCC299 / NOUM17</strain>
    </source>
</reference>
<feature type="compositionally biased region" description="Low complexity" evidence="3">
    <location>
        <begin position="253"/>
        <end position="268"/>
    </location>
</feature>
<evidence type="ECO:0000313" key="4">
    <source>
        <dbReference type="EMBL" id="ACO67353.1"/>
    </source>
</evidence>
<protein>
    <recommendedName>
        <fullName evidence="2">Vacuolar protein sorting-associated protein 51 homolog</fullName>
    </recommendedName>
</protein>
<evidence type="ECO:0000313" key="5">
    <source>
        <dbReference type="Proteomes" id="UP000002009"/>
    </source>
</evidence>
<name>C1EGM6_MICCC</name>
<dbReference type="GO" id="GO:0006869">
    <property type="term" value="P:lipid transport"/>
    <property type="evidence" value="ECO:0007669"/>
    <property type="project" value="UniProtKB-UniRule"/>
</dbReference>
<evidence type="ECO:0000256" key="2">
    <source>
        <dbReference type="RuleBase" id="RU368010"/>
    </source>
</evidence>
<dbReference type="GO" id="GO:0015031">
    <property type="term" value="P:protein transport"/>
    <property type="evidence" value="ECO:0007669"/>
    <property type="project" value="UniProtKB-UniRule"/>
</dbReference>